<evidence type="ECO:0008006" key="3">
    <source>
        <dbReference type="Google" id="ProtNLM"/>
    </source>
</evidence>
<accession>A0A975Y0S8</accession>
<organism evidence="1 2">
    <name type="scientific">Nocardioides panacis</name>
    <dbReference type="NCBI Taxonomy" id="2849501"/>
    <lineage>
        <taxon>Bacteria</taxon>
        <taxon>Bacillati</taxon>
        <taxon>Actinomycetota</taxon>
        <taxon>Actinomycetes</taxon>
        <taxon>Propionibacteriales</taxon>
        <taxon>Nocardioidaceae</taxon>
        <taxon>Nocardioides</taxon>
    </lineage>
</organism>
<gene>
    <name evidence="1" type="ORF">KRR39_02705</name>
</gene>
<dbReference type="Proteomes" id="UP000683575">
    <property type="component" value="Chromosome"/>
</dbReference>
<name>A0A975Y0S8_9ACTN</name>
<proteinExistence type="predicted"/>
<reference evidence="1" key="1">
    <citation type="submission" date="2021-06" db="EMBL/GenBank/DDBJ databases">
        <title>Complete genome sequence of Nocardioides sp. G188.</title>
        <authorList>
            <person name="Im W.-T."/>
        </authorList>
    </citation>
    <scope>NUCLEOTIDE SEQUENCE</scope>
    <source>
        <strain evidence="1">G188</strain>
    </source>
</reference>
<dbReference type="EMBL" id="CP077062">
    <property type="protein sequence ID" value="QWZ08782.1"/>
    <property type="molecule type" value="Genomic_DNA"/>
</dbReference>
<sequence length="73" mass="8204">MEIREEGQAMSEVTRRLQAKFPETRPDVVDAVVQALHHEFDGDPIRDFVPVLVERAAVARLTLSTDPRSHAPV</sequence>
<dbReference type="AlphaFoldDB" id="A0A975Y0S8"/>
<protein>
    <recommendedName>
        <fullName evidence="3">DUF3562 domain-containing protein</fullName>
    </recommendedName>
</protein>
<keyword evidence="2" id="KW-1185">Reference proteome</keyword>
<dbReference type="KEGG" id="nps:KRR39_02705"/>
<evidence type="ECO:0000313" key="2">
    <source>
        <dbReference type="Proteomes" id="UP000683575"/>
    </source>
</evidence>
<evidence type="ECO:0000313" key="1">
    <source>
        <dbReference type="EMBL" id="QWZ08782.1"/>
    </source>
</evidence>
<dbReference type="RefSeq" id="WP_216940539.1">
    <property type="nucleotide sequence ID" value="NZ_CP077062.1"/>
</dbReference>
<dbReference type="NCBIfam" id="NF046112">
    <property type="entry name" value="MSMEG_6209_Nter"/>
    <property type="match status" value="1"/>
</dbReference>